<dbReference type="InterPro" id="IPR036280">
    <property type="entry name" value="Multihaem_cyt_sf"/>
</dbReference>
<protein>
    <recommendedName>
        <fullName evidence="3">C_GCAxxG_C_C family protein</fullName>
    </recommendedName>
</protein>
<dbReference type="Pfam" id="PF09719">
    <property type="entry name" value="C_GCAxxG_C_C"/>
    <property type="match status" value="1"/>
</dbReference>
<accession>K4LGH0</accession>
<name>K4LGH0_THEPS</name>
<evidence type="ECO:0008006" key="3">
    <source>
        <dbReference type="Google" id="ProtNLM"/>
    </source>
</evidence>
<dbReference type="HOGENOM" id="CLU_091283_0_0_9"/>
<dbReference type="EMBL" id="CP003732">
    <property type="protein sequence ID" value="AFV11177.1"/>
    <property type="molecule type" value="Genomic_DNA"/>
</dbReference>
<dbReference type="Proteomes" id="UP000000467">
    <property type="component" value="Chromosome"/>
</dbReference>
<proteinExistence type="predicted"/>
<dbReference type="OrthoDB" id="190287at2"/>
<dbReference type="STRING" id="1089553.Tph_c09480"/>
<dbReference type="InterPro" id="IPR010181">
    <property type="entry name" value="CGCAxxGCC_motif"/>
</dbReference>
<dbReference type="RefSeq" id="WP_015050058.1">
    <property type="nucleotide sequence ID" value="NC_018870.1"/>
</dbReference>
<dbReference type="SUPFAM" id="SSF48695">
    <property type="entry name" value="Multiheme cytochromes"/>
    <property type="match status" value="1"/>
</dbReference>
<dbReference type="NCBIfam" id="TIGR01909">
    <property type="entry name" value="C_GCAxxG_C_C"/>
    <property type="match status" value="1"/>
</dbReference>
<dbReference type="KEGG" id="tpz:Tph_c09480"/>
<evidence type="ECO:0000313" key="2">
    <source>
        <dbReference type="Proteomes" id="UP000000467"/>
    </source>
</evidence>
<evidence type="ECO:0000313" key="1">
    <source>
        <dbReference type="EMBL" id="AFV11177.1"/>
    </source>
</evidence>
<keyword evidence="2" id="KW-1185">Reference proteome</keyword>
<organism evidence="1 2">
    <name type="scientific">Thermacetogenium phaeum (strain ATCC BAA-254 / DSM 26808 / PB)</name>
    <dbReference type="NCBI Taxonomy" id="1089553"/>
    <lineage>
        <taxon>Bacteria</taxon>
        <taxon>Bacillati</taxon>
        <taxon>Bacillota</taxon>
        <taxon>Clostridia</taxon>
        <taxon>Thermoanaerobacterales</taxon>
        <taxon>Thermoanaerobacteraceae</taxon>
        <taxon>Thermacetogenium</taxon>
    </lineage>
</organism>
<gene>
    <name evidence="1" type="ordered locus">Tph_c09480</name>
</gene>
<sequence>MNKNIDIQKIEEKAADYYRRGDFYCSEAIVKAIKDEFQLPLPDEVIAMASGFPVGIGGAGCTCGAVAGGVMALGMFFGRSVPGDPGVQKAMELSKELHDTFKSWHKSTCCRILTKGMELGSSQHMEQCIAFTGEVAREAARLILKGLRE</sequence>
<dbReference type="eggNOG" id="ENOG5030CC5">
    <property type="taxonomic scope" value="Bacteria"/>
</dbReference>
<dbReference type="AlphaFoldDB" id="K4LGH0"/>
<reference evidence="1 2" key="1">
    <citation type="journal article" date="2012" name="BMC Genomics">
        <title>Genome-guided analysis of physiological and morphological traits of the fermentative acetate oxidizer Thermacetogenium phaeum.</title>
        <authorList>
            <person name="Oehler D."/>
            <person name="Poehlein A."/>
            <person name="Leimbach A."/>
            <person name="Muller N."/>
            <person name="Daniel R."/>
            <person name="Gottschalk G."/>
            <person name="Schink B."/>
        </authorList>
    </citation>
    <scope>NUCLEOTIDE SEQUENCE [LARGE SCALE GENOMIC DNA]</scope>
    <source>
        <strain evidence="2">ATCC BAA-254 / DSM 26808 / PB</strain>
    </source>
</reference>